<dbReference type="InterPro" id="IPR056125">
    <property type="entry name" value="DUF7708"/>
</dbReference>
<feature type="domain" description="Nephrocystin 3-like N-terminal" evidence="4">
    <location>
        <begin position="349"/>
        <end position="519"/>
    </location>
</feature>
<dbReference type="Pfam" id="PF24809">
    <property type="entry name" value="DUF7708"/>
    <property type="match status" value="1"/>
</dbReference>
<protein>
    <submittedName>
        <fullName evidence="5">Uncharacterized protein</fullName>
    </submittedName>
</protein>
<evidence type="ECO:0000256" key="1">
    <source>
        <dbReference type="ARBA" id="ARBA00022737"/>
    </source>
</evidence>
<comment type="caution">
    <text evidence="5">The sequence shown here is derived from an EMBL/GenBank/DDBJ whole genome shotgun (WGS) entry which is preliminary data.</text>
</comment>
<dbReference type="EMBL" id="JBHFEH010000125">
    <property type="protein sequence ID" value="KAL2045968.1"/>
    <property type="molecule type" value="Genomic_DNA"/>
</dbReference>
<accession>A0ABR4AR71</accession>
<organism evidence="5 6">
    <name type="scientific">Lepraria finkii</name>
    <dbReference type="NCBI Taxonomy" id="1340010"/>
    <lineage>
        <taxon>Eukaryota</taxon>
        <taxon>Fungi</taxon>
        <taxon>Dikarya</taxon>
        <taxon>Ascomycota</taxon>
        <taxon>Pezizomycotina</taxon>
        <taxon>Lecanoromycetes</taxon>
        <taxon>OSLEUM clade</taxon>
        <taxon>Lecanoromycetidae</taxon>
        <taxon>Lecanorales</taxon>
        <taxon>Lecanorineae</taxon>
        <taxon>Stereocaulaceae</taxon>
        <taxon>Lepraria</taxon>
    </lineage>
</organism>
<dbReference type="Pfam" id="PF24883">
    <property type="entry name" value="NPHP3_N"/>
    <property type="match status" value="1"/>
</dbReference>
<name>A0ABR4AR71_9LECA</name>
<dbReference type="Proteomes" id="UP001590951">
    <property type="component" value="Unassembled WGS sequence"/>
</dbReference>
<feature type="domain" description="DUF7708" evidence="3">
    <location>
        <begin position="96"/>
        <end position="231"/>
    </location>
</feature>
<keyword evidence="6" id="KW-1185">Reference proteome</keyword>
<evidence type="ECO:0000313" key="5">
    <source>
        <dbReference type="EMBL" id="KAL2045968.1"/>
    </source>
</evidence>
<keyword evidence="2" id="KW-0175">Coiled coil</keyword>
<dbReference type="InterPro" id="IPR056884">
    <property type="entry name" value="NPHP3-like_N"/>
</dbReference>
<feature type="coiled-coil region" evidence="2">
    <location>
        <begin position="247"/>
        <end position="281"/>
    </location>
</feature>
<evidence type="ECO:0000256" key="2">
    <source>
        <dbReference type="SAM" id="Coils"/>
    </source>
</evidence>
<evidence type="ECO:0000259" key="3">
    <source>
        <dbReference type="Pfam" id="PF24809"/>
    </source>
</evidence>
<sequence>MAKTERLATSVNQVDLEYQEFKNRVLRNFRKHPPKIQSDRDGLLEQANGVLYSNKDSQGLRDQAGLLLGNAEKALGHLDEKRQSGYGRAGKNVQDFANNFAGFIKVYAGFVDVARQAGGPYAEVGYSTLSIFFIVAVRKSENDDRFVDTLKELQNSFPRITRAEDVYSEASVEMKVSTVYRQIISFGREATNYFLARPLERLFKAIVSPAPLAVDKAIEELHRSLAEVNAEIGSLLHTRVLAISTQNQNLMAEVKAARAQVEASRAEIKGLRVQLTSMEEKEVREKSDQDGQSLRYFSRILGEIPGKQRDPKLYTNSLRNAFPEALEAIDIEPGWSGNYNQMTFDLLQSNAEYQLWMNSPGSSLLVFAGSTEPDGQLSETPLCWLSPAALHVVNQFSSDRKKVAFYSCQSDSNKDYRSSRLLISSLLCQLLSWQPEMFRHKLKDFETTVESDRWKSKDDRDAMDLHFDLLRRTLDLFPMNEELAIVLDRLDLCQAPKHLFLKALQGLVRHRRDNLKILVVMDRLSDDYERDECRRLLRSSAKYHSLGRMNWDQVRKSY</sequence>
<gene>
    <name evidence="5" type="ORF">ABVK25_011893</name>
</gene>
<reference evidence="5 6" key="1">
    <citation type="submission" date="2024-09" db="EMBL/GenBank/DDBJ databases">
        <title>Rethinking Asexuality: The Enigmatic Case of Functional Sexual Genes in Lepraria (Stereocaulaceae).</title>
        <authorList>
            <person name="Doellman M."/>
            <person name="Sun Y."/>
            <person name="Barcenas-Pena A."/>
            <person name="Lumbsch H.T."/>
            <person name="Grewe F."/>
        </authorList>
    </citation>
    <scope>NUCLEOTIDE SEQUENCE [LARGE SCALE GENOMIC DNA]</scope>
    <source>
        <strain evidence="5 6">Grewe 0041</strain>
    </source>
</reference>
<evidence type="ECO:0000259" key="4">
    <source>
        <dbReference type="Pfam" id="PF24883"/>
    </source>
</evidence>
<proteinExistence type="predicted"/>
<evidence type="ECO:0000313" key="6">
    <source>
        <dbReference type="Proteomes" id="UP001590951"/>
    </source>
</evidence>
<keyword evidence="1" id="KW-0677">Repeat</keyword>